<organism evidence="1 2">
    <name type="scientific">Hexamita inflata</name>
    <dbReference type="NCBI Taxonomy" id="28002"/>
    <lineage>
        <taxon>Eukaryota</taxon>
        <taxon>Metamonada</taxon>
        <taxon>Diplomonadida</taxon>
        <taxon>Hexamitidae</taxon>
        <taxon>Hexamitinae</taxon>
        <taxon>Hexamita</taxon>
    </lineage>
</organism>
<protein>
    <submittedName>
        <fullName evidence="1">Uncharacterized protein</fullName>
    </submittedName>
</protein>
<name>A0ABP1HVW5_9EUKA</name>
<reference evidence="1 2" key="1">
    <citation type="submission" date="2024-07" db="EMBL/GenBank/DDBJ databases">
        <authorList>
            <person name="Akdeniz Z."/>
        </authorList>
    </citation>
    <scope>NUCLEOTIDE SEQUENCE [LARGE SCALE GENOMIC DNA]</scope>
</reference>
<dbReference type="Proteomes" id="UP001642409">
    <property type="component" value="Unassembled WGS sequence"/>
</dbReference>
<gene>
    <name evidence="1" type="ORF">HINF_LOCUS16569</name>
</gene>
<keyword evidence="2" id="KW-1185">Reference proteome</keyword>
<accession>A0ABP1HVW5</accession>
<evidence type="ECO:0000313" key="1">
    <source>
        <dbReference type="EMBL" id="CAL6000181.1"/>
    </source>
</evidence>
<proteinExistence type="predicted"/>
<comment type="caution">
    <text evidence="1">The sequence shown here is derived from an EMBL/GenBank/DDBJ whole genome shotgun (WGS) entry which is preliminary data.</text>
</comment>
<sequence length="636" mass="74559">MDQEYFCPSVYELMWKKVKLNETTQMCCDMFYLPDTIFIEYSQIKYWYFSSLYDTCVLKKNKESLNTEAILSSFSADVYPLSVCCSVCYIDFNQETEIIHKTHYFTPPQLRFFLSQLKTADITCIIQKIVTQLPDLHVREDKADLFVKHLIKNATKQTQAKFHLNEPIIRDGPVTQQSFSLQKQNQAPSSYFQVLKIDWTPSQINASGRRSRTQFNLFKFSPDIRCSSYFADHLQADQFALSESRLQFINQAFSRLAIHISMSTSNSVKQMSGYVQVFDCPQKREELRQNAPVLLFLTSLELESGQIDEKWALQLKFQIRKSFQPALLLQYETTRKVITAFANEGAIGAVSPLLKRIYELALDQNIYEIASQTERKSLLNLTRKLTGDLESNETGFRERAYTFLCQLIDKVARDEKMTELQQLMQANDRTKHQCARCCQYCATNQYQFKHLLSEPLLYFKEVIPAISYCYKLVSLGDCFSLIQSCLFGDFTVIQHRTQLRDTIKKYLQNYKLEKIDEVDQITLIQGPLEQLVQKEDMQKMLPETTEFFKNMREMQLRTKINKLDYFTLKKFYFLETDSLQSVVPLKLLKNSNIIKANLDYTIFLSRLDREEFYNQNVWICSGCFSELLKLQKMIEE</sequence>
<evidence type="ECO:0000313" key="2">
    <source>
        <dbReference type="Proteomes" id="UP001642409"/>
    </source>
</evidence>
<dbReference type="EMBL" id="CAXDID020000041">
    <property type="protein sequence ID" value="CAL6000181.1"/>
    <property type="molecule type" value="Genomic_DNA"/>
</dbReference>